<evidence type="ECO:0000313" key="3">
    <source>
        <dbReference type="Proteomes" id="UP001235939"/>
    </source>
</evidence>
<gene>
    <name evidence="2" type="ORF">LAZ67_10000821</name>
</gene>
<dbReference type="SUPFAM" id="SSF56672">
    <property type="entry name" value="DNA/RNA polymerases"/>
    <property type="match status" value="1"/>
</dbReference>
<proteinExistence type="predicted"/>
<name>A0ABY6KVB7_9ARAC</name>
<dbReference type="Proteomes" id="UP001235939">
    <property type="component" value="Chromosome 10"/>
</dbReference>
<feature type="compositionally biased region" description="Low complexity" evidence="1">
    <location>
        <begin position="118"/>
        <end position="129"/>
    </location>
</feature>
<dbReference type="InterPro" id="IPR043128">
    <property type="entry name" value="Rev_trsase/Diguanyl_cyclase"/>
</dbReference>
<feature type="region of interest" description="Disordered" evidence="1">
    <location>
        <begin position="81"/>
        <end position="180"/>
    </location>
</feature>
<keyword evidence="3" id="KW-1185">Reference proteome</keyword>
<sequence>MSTLARARRRVTFPLKLWAVVARKFPRNTNQFGGRWGEVYYRTNKIKFSRDLQFREFSAAEAPNYLTSRLWRRMAKNSFFSPREERNPPPCQPQLPRTLRRCGGGSHQINSSRRRRGSCSTSTTSSCSRRTSRGRRMPGRNASDGPRWTLPPSSSASSRAKWAQGGSEELPPASTCRTPWTRPSVHGAALLVMHPAHRPVQLRPLTSPRRQTSAAARHPPPAPLSVDSWNCSYGLPPPAGHSGPAPFVPYDEGNSWKVWRQNFGNYETAAEIVLKPIYRQRATLWINLRYEYKKPAQIVENHQNPILIETLHLLLNHLKSYKKKNMQKRHKNFKSEQAKDQTINEFNCKFENLADSLIRNRFSNGIADKNVEKKLLKYSELTLAKAIGVATAEEVSDIQIIAFSKHGIDHKKSGSIRICSDPRKLNKALIDEQFQIPSPEEIIHQMTKAKFVDIILGQII</sequence>
<accession>A0ABY6KVB7</accession>
<dbReference type="Gene3D" id="3.10.10.10">
    <property type="entry name" value="HIV Type 1 Reverse Transcriptase, subunit A, domain 1"/>
    <property type="match status" value="1"/>
</dbReference>
<dbReference type="Gene3D" id="3.30.70.270">
    <property type="match status" value="1"/>
</dbReference>
<organism evidence="2 3">
    <name type="scientific">Cordylochernes scorpioides</name>
    <dbReference type="NCBI Taxonomy" id="51811"/>
    <lineage>
        <taxon>Eukaryota</taxon>
        <taxon>Metazoa</taxon>
        <taxon>Ecdysozoa</taxon>
        <taxon>Arthropoda</taxon>
        <taxon>Chelicerata</taxon>
        <taxon>Arachnida</taxon>
        <taxon>Pseudoscorpiones</taxon>
        <taxon>Cheliferoidea</taxon>
        <taxon>Chernetidae</taxon>
        <taxon>Cordylochernes</taxon>
    </lineage>
</organism>
<dbReference type="InterPro" id="IPR043502">
    <property type="entry name" value="DNA/RNA_pol_sf"/>
</dbReference>
<feature type="region of interest" description="Disordered" evidence="1">
    <location>
        <begin position="199"/>
        <end position="223"/>
    </location>
</feature>
<evidence type="ECO:0000256" key="1">
    <source>
        <dbReference type="SAM" id="MobiDB-lite"/>
    </source>
</evidence>
<dbReference type="EMBL" id="CP092872">
    <property type="protein sequence ID" value="UYV72805.1"/>
    <property type="molecule type" value="Genomic_DNA"/>
</dbReference>
<protein>
    <submittedName>
        <fullName evidence="2">Uncharacterized protein</fullName>
    </submittedName>
</protein>
<evidence type="ECO:0000313" key="2">
    <source>
        <dbReference type="EMBL" id="UYV72805.1"/>
    </source>
</evidence>
<reference evidence="2 3" key="1">
    <citation type="submission" date="2022-01" db="EMBL/GenBank/DDBJ databases">
        <title>A chromosomal length assembly of Cordylochernes scorpioides.</title>
        <authorList>
            <person name="Zeh D."/>
            <person name="Zeh J."/>
        </authorList>
    </citation>
    <scope>NUCLEOTIDE SEQUENCE [LARGE SCALE GENOMIC DNA]</scope>
    <source>
        <strain evidence="2">IN4F17</strain>
        <tissue evidence="2">Whole Body</tissue>
    </source>
</reference>